<accession>A0ABR2MR80</accession>
<dbReference type="InterPro" id="IPR011989">
    <property type="entry name" value="ARM-like"/>
</dbReference>
<gene>
    <name evidence="1" type="ORF">KSP40_PGU014102</name>
</gene>
<organism evidence="1 2">
    <name type="scientific">Platanthera guangdongensis</name>
    <dbReference type="NCBI Taxonomy" id="2320717"/>
    <lineage>
        <taxon>Eukaryota</taxon>
        <taxon>Viridiplantae</taxon>
        <taxon>Streptophyta</taxon>
        <taxon>Embryophyta</taxon>
        <taxon>Tracheophyta</taxon>
        <taxon>Spermatophyta</taxon>
        <taxon>Magnoliopsida</taxon>
        <taxon>Liliopsida</taxon>
        <taxon>Asparagales</taxon>
        <taxon>Orchidaceae</taxon>
        <taxon>Orchidoideae</taxon>
        <taxon>Orchideae</taxon>
        <taxon>Orchidinae</taxon>
        <taxon>Platanthera</taxon>
    </lineage>
</organism>
<reference evidence="1 2" key="1">
    <citation type="journal article" date="2022" name="Nat. Plants">
        <title>Genomes of leafy and leafless Platanthera orchids illuminate the evolution of mycoheterotrophy.</title>
        <authorList>
            <person name="Li M.H."/>
            <person name="Liu K.W."/>
            <person name="Li Z."/>
            <person name="Lu H.C."/>
            <person name="Ye Q.L."/>
            <person name="Zhang D."/>
            <person name="Wang J.Y."/>
            <person name="Li Y.F."/>
            <person name="Zhong Z.M."/>
            <person name="Liu X."/>
            <person name="Yu X."/>
            <person name="Liu D.K."/>
            <person name="Tu X.D."/>
            <person name="Liu B."/>
            <person name="Hao Y."/>
            <person name="Liao X.Y."/>
            <person name="Jiang Y.T."/>
            <person name="Sun W.H."/>
            <person name="Chen J."/>
            <person name="Chen Y.Q."/>
            <person name="Ai Y."/>
            <person name="Zhai J.W."/>
            <person name="Wu S.S."/>
            <person name="Zhou Z."/>
            <person name="Hsiao Y.Y."/>
            <person name="Wu W.L."/>
            <person name="Chen Y.Y."/>
            <person name="Lin Y.F."/>
            <person name="Hsu J.L."/>
            <person name="Li C.Y."/>
            <person name="Wang Z.W."/>
            <person name="Zhao X."/>
            <person name="Zhong W.Y."/>
            <person name="Ma X.K."/>
            <person name="Ma L."/>
            <person name="Huang J."/>
            <person name="Chen G.Z."/>
            <person name="Huang M.Z."/>
            <person name="Huang L."/>
            <person name="Peng D.H."/>
            <person name="Luo Y.B."/>
            <person name="Zou S.Q."/>
            <person name="Chen S.P."/>
            <person name="Lan S."/>
            <person name="Tsai W.C."/>
            <person name="Van de Peer Y."/>
            <person name="Liu Z.J."/>
        </authorList>
    </citation>
    <scope>NUCLEOTIDE SEQUENCE [LARGE SCALE GENOMIC DNA]</scope>
    <source>
        <strain evidence="1">Lor288</strain>
    </source>
</reference>
<protein>
    <submittedName>
        <fullName evidence="1">Uncharacterized protein</fullName>
    </submittedName>
</protein>
<dbReference type="Proteomes" id="UP001412067">
    <property type="component" value="Unassembled WGS sequence"/>
</dbReference>
<comment type="caution">
    <text evidence="1">The sequence shown here is derived from an EMBL/GenBank/DDBJ whole genome shotgun (WGS) entry which is preliminary data.</text>
</comment>
<evidence type="ECO:0000313" key="1">
    <source>
        <dbReference type="EMBL" id="KAK8966670.1"/>
    </source>
</evidence>
<name>A0ABR2MR80_9ASPA</name>
<dbReference type="Gene3D" id="1.25.10.10">
    <property type="entry name" value="Leucine-rich Repeat Variant"/>
    <property type="match status" value="1"/>
</dbReference>
<proteinExistence type="predicted"/>
<dbReference type="EMBL" id="JBBWWR010000005">
    <property type="protein sequence ID" value="KAK8966670.1"/>
    <property type="molecule type" value="Genomic_DNA"/>
</dbReference>
<evidence type="ECO:0000313" key="2">
    <source>
        <dbReference type="Proteomes" id="UP001412067"/>
    </source>
</evidence>
<sequence>MGLPCRRNSLWSNRRFRCWSDDLHVAHAASAKINSIENCTPDTLSPYLDDIISILLMLFFYFFQNGKQMVQEGALAALASIADSSQAFRSIASTASLCSFDVYLQIIVL</sequence>
<keyword evidence="2" id="KW-1185">Reference proteome</keyword>